<dbReference type="GO" id="GO:0016740">
    <property type="term" value="F:transferase activity"/>
    <property type="evidence" value="ECO:0007669"/>
    <property type="project" value="UniProtKB-KW"/>
</dbReference>
<evidence type="ECO:0000313" key="2">
    <source>
        <dbReference type="Proteomes" id="UP000323164"/>
    </source>
</evidence>
<organism evidence="1 2">
    <name type="scientific">Cognatilysobacter lacus</name>
    <dbReference type="NCBI Taxonomy" id="1643323"/>
    <lineage>
        <taxon>Bacteria</taxon>
        <taxon>Pseudomonadati</taxon>
        <taxon>Pseudomonadota</taxon>
        <taxon>Gammaproteobacteria</taxon>
        <taxon>Lysobacterales</taxon>
        <taxon>Lysobacteraceae</taxon>
        <taxon>Cognatilysobacter</taxon>
    </lineage>
</organism>
<sequence length="309" mass="34450">MKMGDAFSATRVSAPLQGAADPFDRPVIVLSAPRSGSTMLFEAMARAPALYTIGGESHRAFESLRALHPASHGFDSNRLTEANADPATVQALRDNLLAALRDREGRPPSAWPVRLLEKTPKNSLRVPFLRAVFPDAHFVVLYRKPRDVLASMIDAWRSGRFRTYPQLPGWRGLPWSLLLVPGWRDLVGRTLEEIVACQWATTMDILLDDLDGLPTDVPVARVRYDTLLESSRAELERVCAFAGLGWDLPVQQLPLSRYTLTPPDPDKWRRHEAELERVLPLITGTIDRVERFFATPAPDNPSTQLGASQ</sequence>
<keyword evidence="1" id="KW-0808">Transferase</keyword>
<gene>
    <name evidence="1" type="ORF">FW784_03395</name>
</gene>
<name>A0A5D8Z9W8_9GAMM</name>
<dbReference type="OrthoDB" id="1441538at2"/>
<protein>
    <submittedName>
        <fullName evidence="1">Sulfotransferase</fullName>
    </submittedName>
</protein>
<dbReference type="AlphaFoldDB" id="A0A5D8Z9W8"/>
<dbReference type="SUPFAM" id="SSF52540">
    <property type="entry name" value="P-loop containing nucleoside triphosphate hydrolases"/>
    <property type="match status" value="1"/>
</dbReference>
<reference evidence="1 2" key="1">
    <citation type="submission" date="2019-08" db="EMBL/GenBank/DDBJ databases">
        <title>Draft genome sequence of Lysobacter sp. UKS-15.</title>
        <authorList>
            <person name="Im W.-T."/>
        </authorList>
    </citation>
    <scope>NUCLEOTIDE SEQUENCE [LARGE SCALE GENOMIC DNA]</scope>
    <source>
        <strain evidence="1 2">UKS-15</strain>
    </source>
</reference>
<comment type="caution">
    <text evidence="1">The sequence shown here is derived from an EMBL/GenBank/DDBJ whole genome shotgun (WGS) entry which is preliminary data.</text>
</comment>
<dbReference type="EMBL" id="VTRV01000022">
    <property type="protein sequence ID" value="TZF90912.1"/>
    <property type="molecule type" value="Genomic_DNA"/>
</dbReference>
<accession>A0A5D8Z9W8</accession>
<dbReference type="Gene3D" id="3.40.50.300">
    <property type="entry name" value="P-loop containing nucleotide triphosphate hydrolases"/>
    <property type="match status" value="1"/>
</dbReference>
<dbReference type="InterPro" id="IPR027417">
    <property type="entry name" value="P-loop_NTPase"/>
</dbReference>
<keyword evidence="2" id="KW-1185">Reference proteome</keyword>
<dbReference type="Proteomes" id="UP000323164">
    <property type="component" value="Unassembled WGS sequence"/>
</dbReference>
<proteinExistence type="predicted"/>
<evidence type="ECO:0000313" key="1">
    <source>
        <dbReference type="EMBL" id="TZF90912.1"/>
    </source>
</evidence>
<dbReference type="Pfam" id="PF13469">
    <property type="entry name" value="Sulfotransfer_3"/>
    <property type="match status" value="1"/>
</dbReference>